<sequence>MVMTAETWSAIAAFIALSGSFLAWKAAAKSADAASRLTEIERRRWHHEMTPQLRAAVVAPKVWDNAELRLLLLGPTALHEVTLTVSIRDDWPDRKSTLAGGPTADEIAATIWGPYRFNRAIDGGSEDGRSVETFRLTMGDYKPIALIRSAWPRWTNQDHWRTKYADAPVRIAVTCEHPDYEPWTVHLEVPVDIDEQAFFKPK</sequence>
<comment type="caution">
    <text evidence="1">The sequence shown here is derived from an EMBL/GenBank/DDBJ whole genome shotgun (WGS) entry which is preliminary data.</text>
</comment>
<dbReference type="EMBL" id="BOOA01000002">
    <property type="protein sequence ID" value="GIH22015.1"/>
    <property type="molecule type" value="Genomic_DNA"/>
</dbReference>
<proteinExistence type="predicted"/>
<evidence type="ECO:0000313" key="1">
    <source>
        <dbReference type="EMBL" id="GIH22015.1"/>
    </source>
</evidence>
<name>A0A919Q881_9ACTN</name>
<reference evidence="1" key="1">
    <citation type="submission" date="2021-01" db="EMBL/GenBank/DDBJ databases">
        <title>Whole genome shotgun sequence of Acrocarpospora phusangensis NBRC 108782.</title>
        <authorList>
            <person name="Komaki H."/>
            <person name="Tamura T."/>
        </authorList>
    </citation>
    <scope>NUCLEOTIDE SEQUENCE</scope>
    <source>
        <strain evidence="1">NBRC 108782</strain>
    </source>
</reference>
<dbReference type="AlphaFoldDB" id="A0A919Q881"/>
<gene>
    <name evidence="1" type="ORF">Aph01nite_03250</name>
</gene>
<organism evidence="1 2">
    <name type="scientific">Acrocarpospora phusangensis</name>
    <dbReference type="NCBI Taxonomy" id="1070424"/>
    <lineage>
        <taxon>Bacteria</taxon>
        <taxon>Bacillati</taxon>
        <taxon>Actinomycetota</taxon>
        <taxon>Actinomycetes</taxon>
        <taxon>Streptosporangiales</taxon>
        <taxon>Streptosporangiaceae</taxon>
        <taxon>Acrocarpospora</taxon>
    </lineage>
</organism>
<accession>A0A919Q881</accession>
<dbReference type="Proteomes" id="UP000640052">
    <property type="component" value="Unassembled WGS sequence"/>
</dbReference>
<evidence type="ECO:0000313" key="2">
    <source>
        <dbReference type="Proteomes" id="UP000640052"/>
    </source>
</evidence>
<protein>
    <submittedName>
        <fullName evidence="1">Uncharacterized protein</fullName>
    </submittedName>
</protein>
<keyword evidence="2" id="KW-1185">Reference proteome</keyword>